<evidence type="ECO:0000256" key="1">
    <source>
        <dbReference type="SAM" id="MobiDB-lite"/>
    </source>
</evidence>
<dbReference type="VEuPathDB" id="ToxoDB:TGMAS_229780B"/>
<sequence>LRGLFVEERPALAENGGAARNAAERLATCLRWDALSSEGKASAAQQPSSPSSSRCSSLSSSVSPGLSSSAFGCSSASSERAEHLREADRVDSVLFVVKAVGGVELLRVSSGERGGGRRRAAAAEHWSLEAVPLPRKSFPASAVLSRPKF</sequence>
<keyword evidence="2" id="KW-0808">Transferase</keyword>
<accession>A0A086QYA4</accession>
<dbReference type="Proteomes" id="UP000028821">
    <property type="component" value="Unassembled WGS sequence"/>
</dbReference>
<feature type="compositionally biased region" description="Low complexity" evidence="1">
    <location>
        <begin position="41"/>
        <end position="73"/>
    </location>
</feature>
<dbReference type="EC" id="2.7.1.157" evidence="2"/>
<reference evidence="2 3" key="1">
    <citation type="submission" date="2014-04" db="EMBL/GenBank/DDBJ databases">
        <authorList>
            <person name="Sibley D."/>
            <person name="Venepally P."/>
            <person name="Karamycheva S."/>
            <person name="Hadjithomas M."/>
            <person name="Khan A."/>
            <person name="Brunk B."/>
            <person name="Roos D."/>
            <person name="Caler E."/>
            <person name="Lorenzi H."/>
        </authorList>
    </citation>
    <scope>NUCLEOTIDE SEQUENCE [LARGE SCALE GENOMIC DNA]</scope>
    <source>
        <strain evidence="2 3">MAS</strain>
    </source>
</reference>
<dbReference type="AlphaFoldDB" id="A0A086QYA4"/>
<dbReference type="GO" id="GO:0033858">
    <property type="term" value="F:N-acetylgalactosamine kinase activity"/>
    <property type="evidence" value="ECO:0007669"/>
    <property type="project" value="UniProtKB-EC"/>
</dbReference>
<comment type="caution">
    <text evidence="2">The sequence shown here is derived from an EMBL/GenBank/DDBJ whole genome shotgun (WGS) entry which is preliminary data.</text>
</comment>
<gene>
    <name evidence="2" type="ORF">TGMAS_229780B</name>
</gene>
<dbReference type="EMBL" id="AEXC02000241">
    <property type="protein sequence ID" value="KFH17586.1"/>
    <property type="molecule type" value="Genomic_DNA"/>
</dbReference>
<evidence type="ECO:0000313" key="2">
    <source>
        <dbReference type="EMBL" id="KFH17586.1"/>
    </source>
</evidence>
<feature type="non-terminal residue" evidence="2">
    <location>
        <position position="1"/>
    </location>
</feature>
<organism evidence="2 3">
    <name type="scientific">Toxoplasma gondii MAS</name>
    <dbReference type="NCBI Taxonomy" id="943118"/>
    <lineage>
        <taxon>Eukaryota</taxon>
        <taxon>Sar</taxon>
        <taxon>Alveolata</taxon>
        <taxon>Apicomplexa</taxon>
        <taxon>Conoidasida</taxon>
        <taxon>Coccidia</taxon>
        <taxon>Eucoccidiorida</taxon>
        <taxon>Eimeriorina</taxon>
        <taxon>Sarcocystidae</taxon>
        <taxon>Toxoplasma</taxon>
    </lineage>
</organism>
<proteinExistence type="predicted"/>
<evidence type="ECO:0000313" key="3">
    <source>
        <dbReference type="Proteomes" id="UP000028821"/>
    </source>
</evidence>
<feature type="region of interest" description="Disordered" evidence="1">
    <location>
        <begin position="40"/>
        <end position="73"/>
    </location>
</feature>
<protein>
    <submittedName>
        <fullName evidence="2">GHMP kinase, N-terminal domain-containing protein</fullName>
        <ecNumber evidence="2">2.7.1.157</ecNumber>
    </submittedName>
</protein>
<name>A0A086QYA4_TOXGO</name>
<keyword evidence="2" id="KW-0418">Kinase</keyword>